<dbReference type="EMBL" id="CP016070">
    <property type="protein sequence ID" value="AOW80322.1"/>
    <property type="molecule type" value="Genomic_DNA"/>
</dbReference>
<dbReference type="InterPro" id="IPR055685">
    <property type="entry name" value="DUF7261"/>
</dbReference>
<reference evidence="1 2" key="1">
    <citation type="submission" date="2016-06" db="EMBL/GenBank/DDBJ databases">
        <title>Discovery of anaerobic lithoheterotrophic haloarchaeon capable of sulfur respiration by hydrogen and formate.</title>
        <authorList>
            <person name="Sorokin D.Y."/>
            <person name="Kublanov I.V."/>
            <person name="Roman P."/>
            <person name="Sinninghe Damste J.S."/>
            <person name="Golyshin P.N."/>
            <person name="Rojo D."/>
            <person name="Ciordia S."/>
            <person name="Mena Md.C."/>
            <person name="Ferrer M."/>
            <person name="Smedile F."/>
            <person name="Messina E."/>
            <person name="La Cono V."/>
            <person name="Yakimov M.M."/>
        </authorList>
    </citation>
    <scope>NUCLEOTIDE SEQUENCE [LARGE SCALE GENOMIC DNA]</scope>
    <source>
        <strain evidence="1 2">HTSR1</strain>
    </source>
</reference>
<dbReference type="Pfam" id="PF23922">
    <property type="entry name" value="DUF7261"/>
    <property type="match status" value="1"/>
</dbReference>
<protein>
    <submittedName>
        <fullName evidence="1">Uncharacterized protein</fullName>
    </submittedName>
</protein>
<dbReference type="AlphaFoldDB" id="A0A1D8S4P3"/>
<name>A0A1D8S4P3_9EURY</name>
<sequence length="301" mass="32263">MERSRGQIILVAAFALAVVFVALALILNTAIFTENLATRETVDEHDAIDLRATATDTGDVLLRATNENESLNHDSSTLVGTYRDRIRAYSQAEINHSLTRGAVHHVRLDGTHNGTMLRQTNDTTFESAGGDNTWPVSSGVTNVRRGQITVTNASTSTPVVFNATNGSASWSVSVQGSADGYNVTVDPVAGTTADRSVDGPAVVLRPTNGSVNGTEMDNLRVQSQFDGPFDLWIRNGSTATGTYRLIHDVPYADLDDSAFDGVDDPTAHPAIYNATLSVELSRTDLEYATNVTVEPNGPEPR</sequence>
<gene>
    <name evidence="1" type="ORF">HTSR_1142</name>
</gene>
<dbReference type="RefSeq" id="WP_070365018.1">
    <property type="nucleotide sequence ID" value="NZ_CP016070.1"/>
</dbReference>
<organism evidence="1 2">
    <name type="scientific">Halodesulfurarchaeum formicicum</name>
    <dbReference type="NCBI Taxonomy" id="1873524"/>
    <lineage>
        <taxon>Archaea</taxon>
        <taxon>Methanobacteriati</taxon>
        <taxon>Methanobacteriota</taxon>
        <taxon>Stenosarchaea group</taxon>
        <taxon>Halobacteria</taxon>
        <taxon>Halobacteriales</taxon>
        <taxon>Halobacteriaceae</taxon>
        <taxon>Halodesulfurarchaeum</taxon>
    </lineage>
</organism>
<evidence type="ECO:0000313" key="2">
    <source>
        <dbReference type="Proteomes" id="UP000185608"/>
    </source>
</evidence>
<proteinExistence type="predicted"/>
<accession>A0A1D8S4P3</accession>
<evidence type="ECO:0000313" key="1">
    <source>
        <dbReference type="EMBL" id="AOW80322.1"/>
    </source>
</evidence>
<dbReference type="GeneID" id="43389818"/>
<dbReference type="KEGG" id="halh:HTSR_1142"/>
<dbReference type="STRING" id="1873524.HSR6_1177"/>
<dbReference type="Proteomes" id="UP000185608">
    <property type="component" value="Chromosome"/>
</dbReference>